<dbReference type="OrthoDB" id="2964117at2"/>
<keyword evidence="2" id="KW-1185">Reference proteome</keyword>
<sequence>MKDGYKLFMDRFNIDEDELIRFGIDETIYVNDSIVKEEWAQLRSNIYEGRQKVFIRGYGRNAKGTELYINLYKELFGHDNFFKDATNNAEPTKLIRRLTGYSRQEKATTKYKRLRNYQVSHIFGKTKNPFAFTAPWNIVYVPKIMDPFTGHESKGILTDKFQKDFLTNFYNYYQDYIEEFNDIMLELRPRVDNYLENSEDLITENFKSEAIEQFKNDAIEQFSPITKWSDIGEVLI</sequence>
<reference evidence="2" key="1">
    <citation type="submission" date="2017-09" db="EMBL/GenBank/DDBJ databases">
        <authorList>
            <person name="Varghese N."/>
            <person name="Submissions S."/>
        </authorList>
    </citation>
    <scope>NUCLEOTIDE SEQUENCE [LARGE SCALE GENOMIC DNA]</scope>
    <source>
        <strain evidence="2">CGMCC 1.8913</strain>
    </source>
</reference>
<organism evidence="1 2">
    <name type="scientific">Terribacillus aidingensis</name>
    <dbReference type="NCBI Taxonomy" id="586416"/>
    <lineage>
        <taxon>Bacteria</taxon>
        <taxon>Bacillati</taxon>
        <taxon>Bacillota</taxon>
        <taxon>Bacilli</taxon>
        <taxon>Bacillales</taxon>
        <taxon>Bacillaceae</taxon>
        <taxon>Terribacillus</taxon>
    </lineage>
</organism>
<dbReference type="Proteomes" id="UP000219356">
    <property type="component" value="Unassembled WGS sequence"/>
</dbReference>
<name>A0A285P3I6_9BACI</name>
<gene>
    <name evidence="1" type="ORF">SAMN05421503_2829</name>
</gene>
<protein>
    <submittedName>
        <fullName evidence="1">Uncharacterized protein</fullName>
    </submittedName>
</protein>
<accession>A0A285P3I6</accession>
<dbReference type="AlphaFoldDB" id="A0A285P3I6"/>
<evidence type="ECO:0000313" key="1">
    <source>
        <dbReference type="EMBL" id="SNZ16008.1"/>
    </source>
</evidence>
<evidence type="ECO:0000313" key="2">
    <source>
        <dbReference type="Proteomes" id="UP000219356"/>
    </source>
</evidence>
<proteinExistence type="predicted"/>
<dbReference type="EMBL" id="OBEK01000004">
    <property type="protein sequence ID" value="SNZ16008.1"/>
    <property type="molecule type" value="Genomic_DNA"/>
</dbReference>
<dbReference type="RefSeq" id="WP_097043057.1">
    <property type="nucleotide sequence ID" value="NZ_OBEK01000004.1"/>
</dbReference>